<dbReference type="PANTHER" id="PTHR32196">
    <property type="entry name" value="ABC TRANSPORTER PERMEASE PROTEIN YPHD-RELATED-RELATED"/>
    <property type="match status" value="1"/>
</dbReference>
<reference evidence="15 16" key="1">
    <citation type="journal article" date="2015" name="Int. J. Syst. Evol. Microbiol.">
        <title>Erwinia iniecta sp. nov., isolated from Russian wheat aphids (Diuraphis noxia).</title>
        <authorList>
            <person name="Campillo T."/>
            <person name="Luna E."/>
            <person name="Portier P."/>
            <person name="Fischer-Le Saux M."/>
            <person name="Lapitan N."/>
            <person name="Tisserat N.A."/>
            <person name="Leach J.E."/>
        </authorList>
    </citation>
    <scope>NUCLEOTIDE SEQUENCE [LARGE SCALE GENOMIC DNA]</scope>
    <source>
        <strain evidence="13 16">B120</strain>
        <strain evidence="14 15">B149</strain>
    </source>
</reference>
<feature type="transmembrane region" description="Helical" evidence="12">
    <location>
        <begin position="327"/>
        <end position="358"/>
    </location>
</feature>
<dbReference type="Proteomes" id="UP000036851">
    <property type="component" value="Unassembled WGS sequence"/>
</dbReference>
<comment type="function">
    <text evidence="10">Part of the binding-protein-dependent transport system for D-xylose. Probably responsible for the translocation of the substrate across the membrane.</text>
</comment>
<dbReference type="Proteomes" id="UP000037088">
    <property type="component" value="Unassembled WGS sequence"/>
</dbReference>
<evidence type="ECO:0000256" key="3">
    <source>
        <dbReference type="ARBA" id="ARBA00022448"/>
    </source>
</evidence>
<evidence type="ECO:0000256" key="11">
    <source>
        <dbReference type="ARBA" id="ARBA00035686"/>
    </source>
</evidence>
<proteinExistence type="inferred from homology"/>
<dbReference type="RefSeq" id="WP_052898044.1">
    <property type="nucleotide sequence ID" value="NZ_JRXE01000005.1"/>
</dbReference>
<feature type="transmembrane region" description="Helical" evidence="12">
    <location>
        <begin position="66"/>
        <end position="84"/>
    </location>
</feature>
<feature type="transmembrane region" description="Helical" evidence="12">
    <location>
        <begin position="370"/>
        <end position="386"/>
    </location>
</feature>
<keyword evidence="8 12" id="KW-1133">Transmembrane helix</keyword>
<keyword evidence="6" id="KW-0762">Sugar transport</keyword>
<organism evidence="14 15">
    <name type="scientific">Winslowiella iniecta</name>
    <dbReference type="NCBI Taxonomy" id="1560201"/>
    <lineage>
        <taxon>Bacteria</taxon>
        <taxon>Pseudomonadati</taxon>
        <taxon>Pseudomonadota</taxon>
        <taxon>Gammaproteobacteria</taxon>
        <taxon>Enterobacterales</taxon>
        <taxon>Erwiniaceae</taxon>
        <taxon>Winslowiella</taxon>
    </lineage>
</organism>
<dbReference type="AlphaFoldDB" id="A0A0L7TCT3"/>
<keyword evidence="7 12" id="KW-0812">Transmembrane</keyword>
<evidence type="ECO:0000313" key="15">
    <source>
        <dbReference type="Proteomes" id="UP000036851"/>
    </source>
</evidence>
<dbReference type="InterPro" id="IPR001851">
    <property type="entry name" value="ABC_transp_permease"/>
</dbReference>
<dbReference type="EMBL" id="JRXE01000005">
    <property type="protein sequence ID" value="KOC91481.1"/>
    <property type="molecule type" value="Genomic_DNA"/>
</dbReference>
<sequence length="394" mass="41536">MLKTDSTQRSLLSPAASASTGKFRLLNFQVLVMLAAILLIMLFFTWMTDGAYLSARNISNLLRQTAITGILAVGMVFVIISAEIDLSVGSMMGLLGGVAAIFDVWLGWPLPLTILVTLALGLLLGAWNGWWVAYRKVPSFIVTLAGMLAFRGILVGITNGTTVAPTSPAMSQIGQSYLPDGIGFGFGVVGLLLFIGWQWRLRLRRQSMGLPQASATGSVTRQSLTAILVLGAIWLLNDYRGVPTPVLILCLLLLAGMFMATRTAFGRRIYAIGGNLDAARLSGINVARTKMAVFAINGLMVAIAGLILSSRLGAGSPSAGNIAELDAIAACVIGGTSLAGGIGTVAGAVMGAFIMASLDNGMSMMDVPTFWQYIVKGAILLLAVWMDSATKRRV</sequence>
<dbReference type="GO" id="GO:0022857">
    <property type="term" value="F:transmembrane transporter activity"/>
    <property type="evidence" value="ECO:0007669"/>
    <property type="project" value="InterPro"/>
</dbReference>
<feature type="transmembrane region" description="Helical" evidence="12">
    <location>
        <begin position="218"/>
        <end position="236"/>
    </location>
</feature>
<dbReference type="STRING" id="1560201.NG42_04300"/>
<evidence type="ECO:0000256" key="9">
    <source>
        <dbReference type="ARBA" id="ARBA00023136"/>
    </source>
</evidence>
<feature type="transmembrane region" description="Helical" evidence="12">
    <location>
        <begin position="91"/>
        <end position="108"/>
    </location>
</feature>
<name>A0A0L7TCT3_9GAMM</name>
<gene>
    <name evidence="13" type="ORF">NG42_04300</name>
    <name evidence="14" type="ORF">NG43_11335</name>
</gene>
<keyword evidence="9 12" id="KW-0472">Membrane</keyword>
<comment type="similarity">
    <text evidence="2">Belongs to the binding-protein-dependent transport system permease family. AraH/RbsC subfamily.</text>
</comment>
<evidence type="ECO:0000313" key="13">
    <source>
        <dbReference type="EMBL" id="KOC91481.1"/>
    </source>
</evidence>
<keyword evidence="5" id="KW-0997">Cell inner membrane</keyword>
<dbReference type="Pfam" id="PF02653">
    <property type="entry name" value="BPD_transp_2"/>
    <property type="match status" value="1"/>
</dbReference>
<dbReference type="EMBL" id="JRXF01000016">
    <property type="protein sequence ID" value="KOC93184.1"/>
    <property type="molecule type" value="Genomic_DNA"/>
</dbReference>
<evidence type="ECO:0000256" key="8">
    <source>
        <dbReference type="ARBA" id="ARBA00022989"/>
    </source>
</evidence>
<evidence type="ECO:0000256" key="12">
    <source>
        <dbReference type="SAM" id="Phobius"/>
    </source>
</evidence>
<evidence type="ECO:0000313" key="16">
    <source>
        <dbReference type="Proteomes" id="UP000037088"/>
    </source>
</evidence>
<evidence type="ECO:0000256" key="7">
    <source>
        <dbReference type="ARBA" id="ARBA00022692"/>
    </source>
</evidence>
<dbReference type="PATRIC" id="fig|1560201.3.peg.927"/>
<keyword evidence="4" id="KW-1003">Cell membrane</keyword>
<evidence type="ECO:0000256" key="5">
    <source>
        <dbReference type="ARBA" id="ARBA00022519"/>
    </source>
</evidence>
<dbReference type="GO" id="GO:0005886">
    <property type="term" value="C:plasma membrane"/>
    <property type="evidence" value="ECO:0007669"/>
    <property type="project" value="UniProtKB-SubCell"/>
</dbReference>
<feature type="transmembrane region" description="Helical" evidence="12">
    <location>
        <begin position="291"/>
        <end position="307"/>
    </location>
</feature>
<keyword evidence="16" id="KW-1185">Reference proteome</keyword>
<evidence type="ECO:0000256" key="6">
    <source>
        <dbReference type="ARBA" id="ARBA00022597"/>
    </source>
</evidence>
<feature type="transmembrane region" description="Helical" evidence="12">
    <location>
        <begin position="242"/>
        <end position="260"/>
    </location>
</feature>
<evidence type="ECO:0000256" key="4">
    <source>
        <dbReference type="ARBA" id="ARBA00022475"/>
    </source>
</evidence>
<feature type="transmembrane region" description="Helical" evidence="12">
    <location>
        <begin position="140"/>
        <end position="157"/>
    </location>
</feature>
<dbReference type="PANTHER" id="PTHR32196:SF32">
    <property type="entry name" value="XYLOSE TRANSPORT SYSTEM PERMEASE PROTEIN XYLH"/>
    <property type="match status" value="1"/>
</dbReference>
<protein>
    <recommendedName>
        <fullName evidence="11">Xylose transport system permease protein XylH</fullName>
    </recommendedName>
</protein>
<feature type="transmembrane region" description="Helical" evidence="12">
    <location>
        <begin position="25"/>
        <end position="46"/>
    </location>
</feature>
<accession>A0A0L7TCT3</accession>
<evidence type="ECO:0000256" key="10">
    <source>
        <dbReference type="ARBA" id="ARBA00035611"/>
    </source>
</evidence>
<dbReference type="CDD" id="cd06579">
    <property type="entry name" value="TM_PBP1_transp_AraH_like"/>
    <property type="match status" value="1"/>
</dbReference>
<evidence type="ECO:0000256" key="1">
    <source>
        <dbReference type="ARBA" id="ARBA00004429"/>
    </source>
</evidence>
<feature type="transmembrane region" description="Helical" evidence="12">
    <location>
        <begin position="177"/>
        <end position="197"/>
    </location>
</feature>
<keyword evidence="3" id="KW-0813">Transport</keyword>
<comment type="subcellular location">
    <subcellularLocation>
        <location evidence="1">Cell inner membrane</location>
        <topology evidence="1">Multi-pass membrane protein</topology>
    </subcellularLocation>
</comment>
<evidence type="ECO:0000313" key="14">
    <source>
        <dbReference type="EMBL" id="KOC93184.1"/>
    </source>
</evidence>
<comment type="caution">
    <text evidence="14">The sequence shown here is derived from an EMBL/GenBank/DDBJ whole genome shotgun (WGS) entry which is preliminary data.</text>
</comment>
<dbReference type="OrthoDB" id="5422926at2"/>
<evidence type="ECO:0000256" key="2">
    <source>
        <dbReference type="ARBA" id="ARBA00007942"/>
    </source>
</evidence>
<feature type="transmembrane region" description="Helical" evidence="12">
    <location>
        <begin position="114"/>
        <end position="133"/>
    </location>
</feature>